<protein>
    <submittedName>
        <fullName evidence="2">Uncharacterized protein</fullName>
    </submittedName>
</protein>
<organism evidence="2 3">
    <name type="scientific">Grifola frondosa</name>
    <name type="common">Maitake</name>
    <name type="synonym">Polyporus frondosus</name>
    <dbReference type="NCBI Taxonomy" id="5627"/>
    <lineage>
        <taxon>Eukaryota</taxon>
        <taxon>Fungi</taxon>
        <taxon>Dikarya</taxon>
        <taxon>Basidiomycota</taxon>
        <taxon>Agaricomycotina</taxon>
        <taxon>Agaricomycetes</taxon>
        <taxon>Polyporales</taxon>
        <taxon>Grifolaceae</taxon>
        <taxon>Grifola</taxon>
    </lineage>
</organism>
<keyword evidence="3" id="KW-1185">Reference proteome</keyword>
<proteinExistence type="predicted"/>
<name>A0A1C7LQG9_GRIFR</name>
<sequence length="121" mass="13968">MVFVGDKKYACETSRLTFKAIRHWVTQVVEMSLRPPRFPADYQKSWKRRSLCKHSRTLQILTTVDVHARIADHATAFTLEQAPNAKARLVNVAEVKLVFSRRSGGRNHPTRRPCRPRKTQG</sequence>
<gene>
    <name evidence="2" type="ORF">A0H81_13601</name>
</gene>
<evidence type="ECO:0000256" key="1">
    <source>
        <dbReference type="SAM" id="MobiDB-lite"/>
    </source>
</evidence>
<evidence type="ECO:0000313" key="2">
    <source>
        <dbReference type="EMBL" id="OBZ66466.1"/>
    </source>
</evidence>
<evidence type="ECO:0000313" key="3">
    <source>
        <dbReference type="Proteomes" id="UP000092993"/>
    </source>
</evidence>
<dbReference type="AlphaFoldDB" id="A0A1C7LQG9"/>
<comment type="caution">
    <text evidence="2">The sequence shown here is derived from an EMBL/GenBank/DDBJ whole genome shotgun (WGS) entry which is preliminary data.</text>
</comment>
<dbReference type="Proteomes" id="UP000092993">
    <property type="component" value="Unassembled WGS sequence"/>
</dbReference>
<dbReference type="EMBL" id="LUGG01000031">
    <property type="protein sequence ID" value="OBZ66466.1"/>
    <property type="molecule type" value="Genomic_DNA"/>
</dbReference>
<accession>A0A1C7LQG9</accession>
<reference evidence="2 3" key="1">
    <citation type="submission" date="2016-03" db="EMBL/GenBank/DDBJ databases">
        <title>Whole genome sequencing of Grifola frondosa 9006-11.</title>
        <authorList>
            <person name="Min B."/>
            <person name="Park H."/>
            <person name="Kim J.-G."/>
            <person name="Cho H."/>
            <person name="Oh Y.-L."/>
            <person name="Kong W.-S."/>
            <person name="Choi I.-G."/>
        </authorList>
    </citation>
    <scope>NUCLEOTIDE SEQUENCE [LARGE SCALE GENOMIC DNA]</scope>
    <source>
        <strain evidence="2 3">9006-11</strain>
    </source>
</reference>
<feature type="region of interest" description="Disordered" evidence="1">
    <location>
        <begin position="101"/>
        <end position="121"/>
    </location>
</feature>
<feature type="compositionally biased region" description="Basic residues" evidence="1">
    <location>
        <begin position="103"/>
        <end position="121"/>
    </location>
</feature>